<feature type="region of interest" description="Disordered" evidence="1">
    <location>
        <begin position="38"/>
        <end position="65"/>
    </location>
</feature>
<dbReference type="Gene3D" id="2.120.10.30">
    <property type="entry name" value="TolB, C-terminal domain"/>
    <property type="match status" value="1"/>
</dbReference>
<gene>
    <name evidence="4" type="ORF">BN977_05422</name>
</gene>
<keyword evidence="5" id="KW-1185">Reference proteome</keyword>
<feature type="signal peptide" evidence="2">
    <location>
        <begin position="1"/>
        <end position="28"/>
    </location>
</feature>
<dbReference type="InterPro" id="IPR011042">
    <property type="entry name" value="6-blade_b-propeller_TolB-like"/>
</dbReference>
<sequence>MREGGPTLTALRSAAVLCAVMVVGAGCARFDDAQSQPFTTEPQMEAPPSSSPPPPPPLPGTPFPKACPAPGVMQGCLESTSGLIMLPDSQSALVAERTTGAVKNVSTKAEPTVKVVIPVDPSGDGGLLDIVLSPTYSQDRLMYAYISTPTDNRVIRIADGDVPKPLLTGIPKGATGNAGSLIFTSPTTLVVQTGDAGNPALANDPASLAGKVLRIEQPTTIDQAPPTTALSGMGAAGSMCTDPADGSLYITDRTPTADRLQKISKDSKVSTVWSWPDKPGVAGCAALDGAVLVNLVNTKQTVAVRMAPDTGAVTGEPEVVRQDQHGHAWALAVSPDGNVWGGTINKTSGDAEKLDDVVFPLFPSGGGFPRSNADKT</sequence>
<evidence type="ECO:0000256" key="1">
    <source>
        <dbReference type="SAM" id="MobiDB-lite"/>
    </source>
</evidence>
<dbReference type="Pfam" id="PF07995">
    <property type="entry name" value="GSDH"/>
    <property type="match status" value="1"/>
</dbReference>
<evidence type="ECO:0000256" key="2">
    <source>
        <dbReference type="SAM" id="SignalP"/>
    </source>
</evidence>
<accession>W9AXS0</accession>
<dbReference type="RefSeq" id="WP_046873324.1">
    <property type="nucleotide sequence ID" value="NZ_CCBB010000003.1"/>
</dbReference>
<feature type="compositionally biased region" description="Pro residues" evidence="1">
    <location>
        <begin position="49"/>
        <end position="65"/>
    </location>
</feature>
<comment type="caution">
    <text evidence="4">The sequence shown here is derived from an EMBL/GenBank/DDBJ whole genome shotgun (WGS) entry which is preliminary data.</text>
</comment>
<dbReference type="OrthoDB" id="9770043at2"/>
<proteinExistence type="predicted"/>
<dbReference type="EMBL" id="CCBB010000003">
    <property type="protein sequence ID" value="CDO10589.1"/>
    <property type="molecule type" value="Genomic_DNA"/>
</dbReference>
<dbReference type="InterPro" id="IPR012938">
    <property type="entry name" value="Glc/Sorbosone_DH"/>
</dbReference>
<dbReference type="PROSITE" id="PS51257">
    <property type="entry name" value="PROKAR_LIPOPROTEIN"/>
    <property type="match status" value="1"/>
</dbReference>
<feature type="domain" description="Glucose/Sorbosone dehydrogenase" evidence="3">
    <location>
        <begin position="79"/>
        <end position="227"/>
    </location>
</feature>
<dbReference type="eggNOG" id="COG2133">
    <property type="taxonomic scope" value="Bacteria"/>
</dbReference>
<dbReference type="STRING" id="258533.BN977_05422"/>
<protein>
    <submittedName>
        <fullName evidence="4">Protein LppZ</fullName>
    </submittedName>
</protein>
<evidence type="ECO:0000313" key="4">
    <source>
        <dbReference type="EMBL" id="CDO10589.1"/>
    </source>
</evidence>
<organism evidence="4 5">
    <name type="scientific">Mycolicibacterium cosmeticum</name>
    <dbReference type="NCBI Taxonomy" id="258533"/>
    <lineage>
        <taxon>Bacteria</taxon>
        <taxon>Bacillati</taxon>
        <taxon>Actinomycetota</taxon>
        <taxon>Actinomycetes</taxon>
        <taxon>Mycobacteriales</taxon>
        <taxon>Mycobacteriaceae</taxon>
        <taxon>Mycolicibacterium</taxon>
    </lineage>
</organism>
<dbReference type="Proteomes" id="UP000028870">
    <property type="component" value="Unassembled WGS sequence"/>
</dbReference>
<reference evidence="4" key="1">
    <citation type="submission" date="2014-03" db="EMBL/GenBank/DDBJ databases">
        <title>Draft Genome Sequence of Mycobacterium cosmeticum DSM 44829.</title>
        <authorList>
            <person name="Croce O."/>
            <person name="Robert C."/>
            <person name="Raoult D."/>
            <person name="Drancourt M."/>
        </authorList>
    </citation>
    <scope>NUCLEOTIDE SEQUENCE [LARGE SCALE GENOMIC DNA]</scope>
    <source>
        <strain evidence="4">DSM 44829</strain>
    </source>
</reference>
<evidence type="ECO:0000313" key="5">
    <source>
        <dbReference type="Proteomes" id="UP000028870"/>
    </source>
</evidence>
<name>W9AXS0_MYCCO</name>
<reference evidence="4" key="2">
    <citation type="submission" date="2014-03" db="EMBL/GenBank/DDBJ databases">
        <authorList>
            <person name="Urmite Genomes"/>
        </authorList>
    </citation>
    <scope>NUCLEOTIDE SEQUENCE</scope>
    <source>
        <strain evidence="4">DSM 44829</strain>
    </source>
</reference>
<feature type="chain" id="PRO_5004916777" evidence="2">
    <location>
        <begin position="29"/>
        <end position="376"/>
    </location>
</feature>
<dbReference type="SUPFAM" id="SSF50952">
    <property type="entry name" value="Soluble quinoprotein glucose dehydrogenase"/>
    <property type="match status" value="1"/>
</dbReference>
<dbReference type="InterPro" id="IPR011041">
    <property type="entry name" value="Quinoprot_gluc/sorb_DH_b-prop"/>
</dbReference>
<keyword evidence="2" id="KW-0732">Signal</keyword>
<dbReference type="AlphaFoldDB" id="W9AXS0"/>
<evidence type="ECO:0000259" key="3">
    <source>
        <dbReference type="Pfam" id="PF07995"/>
    </source>
</evidence>